<dbReference type="Pfam" id="PF07624">
    <property type="entry name" value="PSD2"/>
    <property type="match status" value="1"/>
</dbReference>
<feature type="compositionally biased region" description="Basic and acidic residues" evidence="1">
    <location>
        <begin position="379"/>
        <end position="390"/>
    </location>
</feature>
<organism evidence="8 9">
    <name type="scientific">Roseiconus nitratireducens</name>
    <dbReference type="NCBI Taxonomy" id="2605748"/>
    <lineage>
        <taxon>Bacteria</taxon>
        <taxon>Pseudomonadati</taxon>
        <taxon>Planctomycetota</taxon>
        <taxon>Planctomycetia</taxon>
        <taxon>Pirellulales</taxon>
        <taxon>Pirellulaceae</taxon>
        <taxon>Roseiconus</taxon>
    </lineage>
</organism>
<feature type="domain" description="DUF1587" evidence="3">
    <location>
        <begin position="125"/>
        <end position="189"/>
    </location>
</feature>
<feature type="domain" description="DUF1595" evidence="7">
    <location>
        <begin position="395"/>
        <end position="454"/>
    </location>
</feature>
<dbReference type="Pfam" id="PF07627">
    <property type="entry name" value="PSCyt3"/>
    <property type="match status" value="1"/>
</dbReference>
<gene>
    <name evidence="8" type="ORF">FYK55_07980</name>
</gene>
<reference evidence="8 9" key="1">
    <citation type="submission" date="2019-08" db="EMBL/GenBank/DDBJ databases">
        <authorList>
            <person name="Dhanesh K."/>
            <person name="Kumar G."/>
            <person name="Sasikala C."/>
            <person name="Venkata Ramana C."/>
        </authorList>
    </citation>
    <scope>NUCLEOTIDE SEQUENCE [LARGE SCALE GENOMIC DNA]</scope>
    <source>
        <strain evidence="8 9">JC645</strain>
    </source>
</reference>
<feature type="domain" description="DUF1585" evidence="2">
    <location>
        <begin position="737"/>
        <end position="810"/>
    </location>
</feature>
<feature type="domain" description="DUF1588" evidence="4">
    <location>
        <begin position="606"/>
        <end position="701"/>
    </location>
</feature>
<proteinExistence type="predicted"/>
<evidence type="ECO:0000256" key="1">
    <source>
        <dbReference type="SAM" id="MobiDB-lite"/>
    </source>
</evidence>
<keyword evidence="9" id="KW-1185">Reference proteome</keyword>
<dbReference type="Pfam" id="PF07631">
    <property type="entry name" value="PSD4"/>
    <property type="match status" value="1"/>
</dbReference>
<dbReference type="EMBL" id="VWOX01000004">
    <property type="protein sequence ID" value="KAA5544280.1"/>
    <property type="molecule type" value="Genomic_DNA"/>
</dbReference>
<dbReference type="RefSeq" id="WP_150075886.1">
    <property type="nucleotide sequence ID" value="NZ_VWOX01000004.1"/>
</dbReference>
<dbReference type="InterPro" id="IPR011478">
    <property type="entry name" value="DUF1585"/>
</dbReference>
<protein>
    <submittedName>
        <fullName evidence="8">DUF1592 domain-containing protein</fullName>
    </submittedName>
</protein>
<dbReference type="Pfam" id="PF07637">
    <property type="entry name" value="PSD5"/>
    <property type="match status" value="1"/>
</dbReference>
<dbReference type="PROSITE" id="PS51257">
    <property type="entry name" value="PROKAR_LIPOPROTEIN"/>
    <property type="match status" value="1"/>
</dbReference>
<dbReference type="InterPro" id="IPR011429">
    <property type="entry name" value="Cyt_c_Planctomycete-type"/>
</dbReference>
<evidence type="ECO:0000259" key="3">
    <source>
        <dbReference type="Pfam" id="PF07626"/>
    </source>
</evidence>
<feature type="region of interest" description="Disordered" evidence="1">
    <location>
        <begin position="368"/>
        <end position="390"/>
    </location>
</feature>
<evidence type="ECO:0000259" key="4">
    <source>
        <dbReference type="Pfam" id="PF07627"/>
    </source>
</evidence>
<evidence type="ECO:0000259" key="2">
    <source>
        <dbReference type="Pfam" id="PF07624"/>
    </source>
</evidence>
<comment type="caution">
    <text evidence="8">The sequence shown here is derived from an EMBL/GenBank/DDBJ whole genome shotgun (WGS) entry which is preliminary data.</text>
</comment>
<dbReference type="Pfam" id="PF07626">
    <property type="entry name" value="PSD3"/>
    <property type="match status" value="1"/>
</dbReference>
<dbReference type="InterPro" id="IPR013042">
    <property type="entry name" value="DUF1592"/>
</dbReference>
<dbReference type="Pfam" id="PF07635">
    <property type="entry name" value="PSCyt1"/>
    <property type="match status" value="1"/>
</dbReference>
<dbReference type="AlphaFoldDB" id="A0A5M6DD01"/>
<dbReference type="InterPro" id="IPR013039">
    <property type="entry name" value="DUF1588"/>
</dbReference>
<feature type="domain" description="Cytochrome C Planctomycete-type" evidence="6">
    <location>
        <begin position="45"/>
        <end position="92"/>
    </location>
</feature>
<evidence type="ECO:0000259" key="6">
    <source>
        <dbReference type="Pfam" id="PF07635"/>
    </source>
</evidence>
<evidence type="ECO:0000259" key="7">
    <source>
        <dbReference type="Pfam" id="PF07637"/>
    </source>
</evidence>
<evidence type="ECO:0000313" key="8">
    <source>
        <dbReference type="EMBL" id="KAA5544280.1"/>
    </source>
</evidence>
<dbReference type="Proteomes" id="UP000324479">
    <property type="component" value="Unassembled WGS sequence"/>
</dbReference>
<dbReference type="InterPro" id="IPR013036">
    <property type="entry name" value="DUF1587"/>
</dbReference>
<dbReference type="InterPro" id="IPR013043">
    <property type="entry name" value="DUF1595"/>
</dbReference>
<feature type="domain" description="DUF1592" evidence="5">
    <location>
        <begin position="459"/>
        <end position="587"/>
    </location>
</feature>
<evidence type="ECO:0000259" key="5">
    <source>
        <dbReference type="Pfam" id="PF07631"/>
    </source>
</evidence>
<evidence type="ECO:0000313" key="9">
    <source>
        <dbReference type="Proteomes" id="UP000324479"/>
    </source>
</evidence>
<sequence length="813" mass="91052">MPRSFFSSVFVSAITVLTLLLGCFAMPGRAQELAGPSRAFFSRYCFDCHGDGADEGGVQLDTISTDLGDRATFATWERVFDRVRDGEMPPADAEQPSADDRRDFLGTLQQSLHQSHAESKGTILRRLNRREYQNTMNDLFGTHLDLASMLPEDGRFREFDNVGASLNLSMVQLQSYIDAADAVMDQAIASTSEPPEIRVTDANYAQTREGEVHLGKSWKLLDDGAVVFFRSQSYPTGMLRTANVHQAGWYKVAVTGYAYQSREPITFSIGATTFARGAEKPTFAYRAFEPGPAQTVQIEAWIDDRYMIDLEPWGIADQDNSIRKHGIDQYQGPGLAILNVRLEGPITESFPSRGHRLIFDGIDRVETTSGKSRQSRRSRQAEFEIRSEDPSRDTAQAIRRVARAAFRRPVTDREIAPFLELFEQQRGNGIDFEPALRTAVAAIFCSPDFLFLRESADWLDDHALAARLSFFLTRTTPDQALLADADAGRLTGNPETLLRHSRRLLKDPRGKRFVEDFTDAWLNLRDIDFTSPDQKLFPEYDSFLQASMLEESRRFFAALIEQNASVVNLVDSEFAMLNNRLAEHYDLDLKLGPEIRQVTLPRDSVRGGLLGQASVLKVSANGTNTSPVVRGVYVLERLLGVSPPPPPPGIPGVEPDIRGASTLRELLDKHRDVDSCRHCHSMIDPPGFALESFNPIGGWRDHFRSLGKGEKVDRIAHGRPVRYRIGPPVDATGRMSDGTTFENYVQFRRLLASDPDRLAQTLVTKLLTFATGREMGFSDRPEIERLVNQSRDQGHGVRDLVQSVVASEIFRKK</sequence>
<accession>A0A5M6DD01</accession>
<name>A0A5M6DD01_9BACT</name>